<comment type="caution">
    <text evidence="1">The sequence shown here is derived from an EMBL/GenBank/DDBJ whole genome shotgun (WGS) entry which is preliminary data.</text>
</comment>
<accession>A0A9W7L1H8</accession>
<sequence length="250" mass="28058">RELVIEIEDFGVEVVEFFNDHYLGEDGGAEDEEVGGGGERTQLNRPADFPPSHLVIELLEFARFAGCDSAIEVLADFVAANIDQENVASICQLADRLNLPSLFEESLSFIMKSLTSITAHPFWGSMTPDLQARVLAMQNMVKSSIIGVGQRRNLFFGSSDEFISVFSDSLRDQRERLVEAKRRNDEIREQRSTASRWGVGEGNMDSVEYAQGKIEKQEERLRTLEVFLEEQKKIFGSREGAIDFAPSVGR</sequence>
<gene>
    <name evidence="1" type="ORF">TrRE_jg6272</name>
</gene>
<organism evidence="1 2">
    <name type="scientific">Triparma retinervis</name>
    <dbReference type="NCBI Taxonomy" id="2557542"/>
    <lineage>
        <taxon>Eukaryota</taxon>
        <taxon>Sar</taxon>
        <taxon>Stramenopiles</taxon>
        <taxon>Ochrophyta</taxon>
        <taxon>Bolidophyceae</taxon>
        <taxon>Parmales</taxon>
        <taxon>Triparmaceae</taxon>
        <taxon>Triparma</taxon>
    </lineage>
</organism>
<feature type="non-terminal residue" evidence="1">
    <location>
        <position position="1"/>
    </location>
</feature>
<dbReference type="AlphaFoldDB" id="A0A9W7L1H8"/>
<evidence type="ECO:0000313" key="2">
    <source>
        <dbReference type="Proteomes" id="UP001165082"/>
    </source>
</evidence>
<protein>
    <submittedName>
        <fullName evidence="1">Uncharacterized protein</fullName>
    </submittedName>
</protein>
<evidence type="ECO:0000313" key="1">
    <source>
        <dbReference type="EMBL" id="GMI22036.1"/>
    </source>
</evidence>
<dbReference type="OrthoDB" id="202001at2759"/>
<name>A0A9W7L1H8_9STRA</name>
<dbReference type="InterPro" id="IPR011333">
    <property type="entry name" value="SKP1/BTB/POZ_sf"/>
</dbReference>
<proteinExistence type="predicted"/>
<dbReference type="Proteomes" id="UP001165082">
    <property type="component" value="Unassembled WGS sequence"/>
</dbReference>
<reference evidence="1" key="1">
    <citation type="submission" date="2022-07" db="EMBL/GenBank/DDBJ databases">
        <title>Genome analysis of Parmales, a sister group of diatoms, reveals the evolutionary specialization of diatoms from phago-mixotrophs to photoautotrophs.</title>
        <authorList>
            <person name="Ban H."/>
            <person name="Sato S."/>
            <person name="Yoshikawa S."/>
            <person name="Kazumasa Y."/>
            <person name="Nakamura Y."/>
            <person name="Ichinomiya M."/>
            <person name="Saitoh K."/>
            <person name="Sato N."/>
            <person name="Blanc-Mathieu R."/>
            <person name="Endo H."/>
            <person name="Kuwata A."/>
            <person name="Ogata H."/>
        </authorList>
    </citation>
    <scope>NUCLEOTIDE SEQUENCE</scope>
</reference>
<keyword evidence="2" id="KW-1185">Reference proteome</keyword>
<dbReference type="CDD" id="cd14733">
    <property type="entry name" value="BACK"/>
    <property type="match status" value="1"/>
</dbReference>
<dbReference type="Gene3D" id="3.30.710.10">
    <property type="entry name" value="Potassium Channel Kv1.1, Chain A"/>
    <property type="match status" value="1"/>
</dbReference>
<dbReference type="EMBL" id="BRXZ01006927">
    <property type="protein sequence ID" value="GMI22036.1"/>
    <property type="molecule type" value="Genomic_DNA"/>
</dbReference>